<reference evidence="2" key="1">
    <citation type="journal article" date="2015" name="Genome Announc.">
        <title>Draft Genome Sequence of Thiostrepton-Producing Streptomyces azureus ATCC 14921.</title>
        <authorList>
            <person name="Sakihara K."/>
            <person name="Maeda J."/>
            <person name="Tashiro K."/>
            <person name="Fujino Y."/>
            <person name="Kuhara S."/>
            <person name="Ohshima T."/>
            <person name="Ogata S."/>
            <person name="Doi K."/>
        </authorList>
    </citation>
    <scope>NUCLEOTIDE SEQUENCE [LARGE SCALE GENOMIC DNA]</scope>
    <source>
        <strain evidence="2">ATCC14921</strain>
    </source>
</reference>
<dbReference type="Gene3D" id="3.40.50.1820">
    <property type="entry name" value="alpha/beta hydrolase"/>
    <property type="match status" value="1"/>
</dbReference>
<accession>A0A0K8PDN6</accession>
<dbReference type="RefSeq" id="WP_078945122.1">
    <property type="nucleotide sequence ID" value="NZ_DF968199.1"/>
</dbReference>
<organism evidence="2 3">
    <name type="scientific">Streptomyces azureus</name>
    <dbReference type="NCBI Taxonomy" id="146537"/>
    <lineage>
        <taxon>Bacteria</taxon>
        <taxon>Bacillati</taxon>
        <taxon>Actinomycetota</taxon>
        <taxon>Actinomycetes</taxon>
        <taxon>Kitasatosporales</taxon>
        <taxon>Streptomycetaceae</taxon>
        <taxon>Streptomyces</taxon>
    </lineage>
</organism>
<gene>
    <name evidence="2" type="ORF">SAZU_0743</name>
</gene>
<dbReference type="InterPro" id="IPR050466">
    <property type="entry name" value="Carboxylest/Gibb_receptor"/>
</dbReference>
<dbReference type="PANTHER" id="PTHR23024:SF24">
    <property type="entry name" value="ALPHA_BETA HYDROLASE FOLD-3 DOMAIN-CONTAINING PROTEIN"/>
    <property type="match status" value="1"/>
</dbReference>
<keyword evidence="3" id="KW-1185">Reference proteome</keyword>
<keyword evidence="2" id="KW-0378">Hydrolase</keyword>
<dbReference type="Proteomes" id="UP000053859">
    <property type="component" value="Unassembled WGS sequence"/>
</dbReference>
<sequence>MDAEERIDPQVRARLDQYLGLVGPQGLSGIGSITARRQRQAELSDLRPKAAAHHDVDVRDFSVRSGTSPHTAVQVRAYRPAGSAVPASCICYAHGGGLVTGSIAGDEVKAVELAQATDCVVVSVEYRPAPENPCPAAVDDRGFHLDSRMPA</sequence>
<evidence type="ECO:0000259" key="1">
    <source>
        <dbReference type="Pfam" id="PF07859"/>
    </source>
</evidence>
<evidence type="ECO:0000313" key="2">
    <source>
        <dbReference type="EMBL" id="GAP46011.1"/>
    </source>
</evidence>
<dbReference type="Pfam" id="PF07859">
    <property type="entry name" value="Abhydrolase_3"/>
    <property type="match status" value="1"/>
</dbReference>
<dbReference type="InterPro" id="IPR013094">
    <property type="entry name" value="AB_hydrolase_3"/>
</dbReference>
<evidence type="ECO:0000313" key="3">
    <source>
        <dbReference type="Proteomes" id="UP000053859"/>
    </source>
</evidence>
<dbReference type="EMBL" id="DF968199">
    <property type="protein sequence ID" value="GAP46011.1"/>
    <property type="molecule type" value="Genomic_DNA"/>
</dbReference>
<name>A0A0K8PDN6_STRAJ</name>
<dbReference type="GO" id="GO:0016787">
    <property type="term" value="F:hydrolase activity"/>
    <property type="evidence" value="ECO:0007669"/>
    <property type="project" value="UniProtKB-KW"/>
</dbReference>
<proteinExistence type="predicted"/>
<protein>
    <submittedName>
        <fullName evidence="2">Alpha/beta hydrolase domain-containing protein</fullName>
    </submittedName>
</protein>
<dbReference type="SUPFAM" id="SSF53474">
    <property type="entry name" value="alpha/beta-Hydrolases"/>
    <property type="match status" value="1"/>
</dbReference>
<dbReference type="AlphaFoldDB" id="A0A0K8PDN6"/>
<feature type="domain" description="Alpha/beta hydrolase fold-3" evidence="1">
    <location>
        <begin position="91"/>
        <end position="140"/>
    </location>
</feature>
<dbReference type="PANTHER" id="PTHR23024">
    <property type="entry name" value="ARYLACETAMIDE DEACETYLASE"/>
    <property type="match status" value="1"/>
</dbReference>
<dbReference type="InterPro" id="IPR029058">
    <property type="entry name" value="AB_hydrolase_fold"/>
</dbReference>